<dbReference type="Gene3D" id="1.20.1250.20">
    <property type="entry name" value="MFS general substrate transporter like domains"/>
    <property type="match status" value="1"/>
</dbReference>
<name>A0ABN2KGS4_9MICO</name>
<dbReference type="Pfam" id="PF07690">
    <property type="entry name" value="MFS_1"/>
    <property type="match status" value="1"/>
</dbReference>
<evidence type="ECO:0000256" key="3">
    <source>
        <dbReference type="ARBA" id="ARBA00022989"/>
    </source>
</evidence>
<feature type="transmembrane region" description="Helical" evidence="5">
    <location>
        <begin position="178"/>
        <end position="196"/>
    </location>
</feature>
<keyword evidence="4 5" id="KW-0472">Membrane</keyword>
<reference evidence="7 8" key="1">
    <citation type="journal article" date="2019" name="Int. J. Syst. Evol. Microbiol.">
        <title>The Global Catalogue of Microorganisms (GCM) 10K type strain sequencing project: providing services to taxonomists for standard genome sequencing and annotation.</title>
        <authorList>
            <consortium name="The Broad Institute Genomics Platform"/>
            <consortium name="The Broad Institute Genome Sequencing Center for Infectious Disease"/>
            <person name="Wu L."/>
            <person name="Ma J."/>
        </authorList>
    </citation>
    <scope>NUCLEOTIDE SEQUENCE [LARGE SCALE GENOMIC DNA]</scope>
    <source>
        <strain evidence="7 8">JCM 15591</strain>
    </source>
</reference>
<feature type="transmembrane region" description="Helical" evidence="5">
    <location>
        <begin position="266"/>
        <end position="285"/>
    </location>
</feature>
<protein>
    <submittedName>
        <fullName evidence="7">MFS transporter</fullName>
    </submittedName>
</protein>
<proteinExistence type="predicted"/>
<dbReference type="PANTHER" id="PTHR23534">
    <property type="entry name" value="MFS PERMEASE"/>
    <property type="match status" value="1"/>
</dbReference>
<feature type="transmembrane region" description="Helical" evidence="5">
    <location>
        <begin position="323"/>
        <end position="347"/>
    </location>
</feature>
<keyword evidence="8" id="KW-1185">Reference proteome</keyword>
<feature type="transmembrane region" description="Helical" evidence="5">
    <location>
        <begin position="52"/>
        <end position="71"/>
    </location>
</feature>
<dbReference type="Proteomes" id="UP001501475">
    <property type="component" value="Unassembled WGS sequence"/>
</dbReference>
<gene>
    <name evidence="7" type="ORF">GCM10009810_14370</name>
</gene>
<sequence>MTVTLDREAAQRHTVRTLMVTQVLSGVGLAAGATVGSILAEKISGRTDFAGLGGTFQTLGAALFAIPVAALAHRAGRRPSLTFAYAVAVLGALGIVAAAVAGSFALLLAGCVLLGCATAANSAARYAAADLALPAHRGRDLSLVVWVTTVGSVLGPNLTAPARPLARALGVDELAGPFVISAIVLTVGAVVMWARLRPDPLLLARALAPVDEEPARGSVRRGLSAIRASRRATAAVGVTALGHMVMVSLMVMTPLHMVHGHASLEIVGFVISGHILGMFALSPLMGIAVDRVGAGRVAIGGGLLLLLATFLAGRSAIGYSHDLALGLFVLGVGWSATLVSGSTLLVASIPIPRRAGAQGVSDLVMGMAAASGGALAGVVVDQWGYARLAQFCALLAVAVVLLGLLIRRSEAAATAVR</sequence>
<evidence type="ECO:0000256" key="1">
    <source>
        <dbReference type="ARBA" id="ARBA00004651"/>
    </source>
</evidence>
<evidence type="ECO:0000313" key="8">
    <source>
        <dbReference type="Proteomes" id="UP001501475"/>
    </source>
</evidence>
<accession>A0ABN2KGS4</accession>
<evidence type="ECO:0000256" key="5">
    <source>
        <dbReference type="SAM" id="Phobius"/>
    </source>
</evidence>
<comment type="caution">
    <text evidence="7">The sequence shown here is derived from an EMBL/GenBank/DDBJ whole genome shotgun (WGS) entry which is preliminary data.</text>
</comment>
<evidence type="ECO:0000259" key="6">
    <source>
        <dbReference type="PROSITE" id="PS50850"/>
    </source>
</evidence>
<feature type="transmembrane region" description="Helical" evidence="5">
    <location>
        <begin position="83"/>
        <end position="101"/>
    </location>
</feature>
<evidence type="ECO:0000256" key="4">
    <source>
        <dbReference type="ARBA" id="ARBA00023136"/>
    </source>
</evidence>
<dbReference type="RefSeq" id="WP_344064132.1">
    <property type="nucleotide sequence ID" value="NZ_BAAAPN010000035.1"/>
</dbReference>
<dbReference type="PROSITE" id="PS50850">
    <property type="entry name" value="MFS"/>
    <property type="match status" value="1"/>
</dbReference>
<keyword evidence="2 5" id="KW-0812">Transmembrane</keyword>
<organism evidence="7 8">
    <name type="scientific">Nostocoides vanveenii</name>
    <dbReference type="NCBI Taxonomy" id="330835"/>
    <lineage>
        <taxon>Bacteria</taxon>
        <taxon>Bacillati</taxon>
        <taxon>Actinomycetota</taxon>
        <taxon>Actinomycetes</taxon>
        <taxon>Micrococcales</taxon>
        <taxon>Intrasporangiaceae</taxon>
        <taxon>Nostocoides</taxon>
    </lineage>
</organism>
<dbReference type="EMBL" id="BAAAPN010000035">
    <property type="protein sequence ID" value="GAA1755736.1"/>
    <property type="molecule type" value="Genomic_DNA"/>
</dbReference>
<feature type="transmembrane region" description="Helical" evidence="5">
    <location>
        <begin position="20"/>
        <end position="40"/>
    </location>
</feature>
<dbReference type="InterPro" id="IPR011701">
    <property type="entry name" value="MFS"/>
</dbReference>
<dbReference type="PANTHER" id="PTHR23534:SF1">
    <property type="entry name" value="MAJOR FACILITATOR SUPERFAMILY PROTEIN"/>
    <property type="match status" value="1"/>
</dbReference>
<keyword evidence="3 5" id="KW-1133">Transmembrane helix</keyword>
<feature type="transmembrane region" description="Helical" evidence="5">
    <location>
        <begin position="232"/>
        <end position="254"/>
    </location>
</feature>
<feature type="transmembrane region" description="Helical" evidence="5">
    <location>
        <begin position="140"/>
        <end position="158"/>
    </location>
</feature>
<feature type="transmembrane region" description="Helical" evidence="5">
    <location>
        <begin position="297"/>
        <end position="317"/>
    </location>
</feature>
<evidence type="ECO:0000256" key="2">
    <source>
        <dbReference type="ARBA" id="ARBA00022692"/>
    </source>
</evidence>
<feature type="transmembrane region" description="Helical" evidence="5">
    <location>
        <begin position="385"/>
        <end position="406"/>
    </location>
</feature>
<feature type="domain" description="Major facilitator superfamily (MFS) profile" evidence="6">
    <location>
        <begin position="14"/>
        <end position="410"/>
    </location>
</feature>
<dbReference type="InterPro" id="IPR036259">
    <property type="entry name" value="MFS_trans_sf"/>
</dbReference>
<feature type="transmembrane region" description="Helical" evidence="5">
    <location>
        <begin position="107"/>
        <end position="128"/>
    </location>
</feature>
<comment type="subcellular location">
    <subcellularLocation>
        <location evidence="1">Cell membrane</location>
        <topology evidence="1">Multi-pass membrane protein</topology>
    </subcellularLocation>
</comment>
<feature type="transmembrane region" description="Helical" evidence="5">
    <location>
        <begin position="359"/>
        <end position="379"/>
    </location>
</feature>
<evidence type="ECO:0000313" key="7">
    <source>
        <dbReference type="EMBL" id="GAA1755736.1"/>
    </source>
</evidence>
<dbReference type="InterPro" id="IPR020846">
    <property type="entry name" value="MFS_dom"/>
</dbReference>
<dbReference type="SUPFAM" id="SSF103473">
    <property type="entry name" value="MFS general substrate transporter"/>
    <property type="match status" value="1"/>
</dbReference>